<dbReference type="NCBIfam" id="TIGR02135">
    <property type="entry name" value="phoU_full"/>
    <property type="match status" value="1"/>
</dbReference>
<evidence type="ECO:0000256" key="6">
    <source>
        <dbReference type="ARBA" id="ARBA00022592"/>
    </source>
</evidence>
<dbReference type="GO" id="GO:0005737">
    <property type="term" value="C:cytoplasm"/>
    <property type="evidence" value="ECO:0007669"/>
    <property type="project" value="UniProtKB-SubCell"/>
</dbReference>
<evidence type="ECO:0000256" key="4">
    <source>
        <dbReference type="ARBA" id="ARBA00022448"/>
    </source>
</evidence>
<organism evidence="9 10">
    <name type="scientific">Ligilactobacillus salitolerans</name>
    <dbReference type="NCBI Taxonomy" id="1808352"/>
    <lineage>
        <taxon>Bacteria</taxon>
        <taxon>Bacillati</taxon>
        <taxon>Bacillota</taxon>
        <taxon>Bacilli</taxon>
        <taxon>Lactobacillales</taxon>
        <taxon>Lactobacillaceae</taxon>
        <taxon>Ligilactobacillus</taxon>
    </lineage>
</organism>
<comment type="subcellular location">
    <subcellularLocation>
        <location evidence="1 7">Cytoplasm</location>
    </subcellularLocation>
</comment>
<dbReference type="OrthoDB" id="9814256at2"/>
<dbReference type="RefSeq" id="WP_124977165.1">
    <property type="nucleotide sequence ID" value="NZ_BFFP01000026.1"/>
</dbReference>
<dbReference type="InterPro" id="IPR028366">
    <property type="entry name" value="PhoU"/>
</dbReference>
<dbReference type="PIRSF" id="PIRSF003107">
    <property type="entry name" value="PhoU"/>
    <property type="match status" value="1"/>
</dbReference>
<dbReference type="PANTHER" id="PTHR42930:SF3">
    <property type="entry name" value="PHOSPHATE-SPECIFIC TRANSPORT SYSTEM ACCESSORY PROTEIN PHOU"/>
    <property type="match status" value="1"/>
</dbReference>
<reference evidence="9 10" key="1">
    <citation type="journal article" date="2019" name="Int. J. Syst. Evol. Microbiol.">
        <title>Lactobacillus salitolerans sp. nov., a novel lactic acid bacterium isolated from spent mushroom substrates.</title>
        <authorList>
            <person name="Tohno M."/>
            <person name="Tanizawa Y."/>
            <person name="Kojima Y."/>
            <person name="Sakamoto M."/>
            <person name="Nakamura Y."/>
            <person name="Ohkuma M."/>
            <person name="Kobayashi H."/>
        </authorList>
    </citation>
    <scope>NUCLEOTIDE SEQUENCE [LARGE SCALE GENOMIC DNA]</scope>
    <source>
        <strain evidence="9 10">YK43</strain>
    </source>
</reference>
<evidence type="ECO:0000259" key="8">
    <source>
        <dbReference type="Pfam" id="PF01895"/>
    </source>
</evidence>
<dbReference type="AlphaFoldDB" id="A0A401IU92"/>
<comment type="subunit">
    <text evidence="3 7">Homodimer.</text>
</comment>
<dbReference type="Proteomes" id="UP000286848">
    <property type="component" value="Unassembled WGS sequence"/>
</dbReference>
<keyword evidence="5 7" id="KW-0963">Cytoplasm</keyword>
<sequence>MSRLLDTQIKELKLNFVKMGLNTATALKNAVTAWENEDQELGQKVVDGDEDINEQETHLEGKSAQIIALQQPVAGDLRKIVAILKASSDVERLADHTVHIARKAVRSQNSPRKTKLDRLVLKMADNDLKMLQDVLQAYGDLDDHAAIAVSEKDHLTDQYLQELNQLILEEIKADHEFVIEGFDYMKLGNHLERIGDYVTNIAEWIVYTTRGRITELGRSDY</sequence>
<keyword evidence="6 7" id="KW-0592">Phosphate transport</keyword>
<feature type="domain" description="PhoU" evidence="8">
    <location>
        <begin position="17"/>
        <end position="103"/>
    </location>
</feature>
<dbReference type="InterPro" id="IPR026022">
    <property type="entry name" value="PhoU_dom"/>
</dbReference>
<evidence type="ECO:0000256" key="2">
    <source>
        <dbReference type="ARBA" id="ARBA00008107"/>
    </source>
</evidence>
<keyword evidence="10" id="KW-1185">Reference proteome</keyword>
<protein>
    <recommendedName>
        <fullName evidence="7">Phosphate-specific transport system accessory protein PhoU</fullName>
    </recommendedName>
</protein>
<keyword evidence="4 7" id="KW-0813">Transport</keyword>
<comment type="caution">
    <text evidence="9">The sequence shown here is derived from an EMBL/GenBank/DDBJ whole genome shotgun (WGS) entry which is preliminary data.</text>
</comment>
<gene>
    <name evidence="9" type="primary">phoU</name>
    <name evidence="9" type="ORF">LFYK43_15820</name>
</gene>
<evidence type="ECO:0000313" key="9">
    <source>
        <dbReference type="EMBL" id="GBG95123.1"/>
    </source>
</evidence>
<dbReference type="Pfam" id="PF01895">
    <property type="entry name" value="PhoU"/>
    <property type="match status" value="2"/>
</dbReference>
<evidence type="ECO:0000256" key="3">
    <source>
        <dbReference type="ARBA" id="ARBA00011738"/>
    </source>
</evidence>
<dbReference type="GO" id="GO:0006817">
    <property type="term" value="P:phosphate ion transport"/>
    <property type="evidence" value="ECO:0007669"/>
    <property type="project" value="UniProtKB-KW"/>
</dbReference>
<proteinExistence type="inferred from homology"/>
<dbReference type="FunFam" id="1.20.58.220:FF:000004">
    <property type="entry name" value="Phosphate-specific transport system accessory protein PhoU"/>
    <property type="match status" value="1"/>
</dbReference>
<evidence type="ECO:0000313" key="10">
    <source>
        <dbReference type="Proteomes" id="UP000286848"/>
    </source>
</evidence>
<dbReference type="PANTHER" id="PTHR42930">
    <property type="entry name" value="PHOSPHATE-SPECIFIC TRANSPORT SYSTEM ACCESSORY PROTEIN PHOU"/>
    <property type="match status" value="1"/>
</dbReference>
<dbReference type="InterPro" id="IPR038078">
    <property type="entry name" value="PhoU-like_sf"/>
</dbReference>
<dbReference type="GO" id="GO:0030643">
    <property type="term" value="P:intracellular phosphate ion homeostasis"/>
    <property type="evidence" value="ECO:0007669"/>
    <property type="project" value="InterPro"/>
</dbReference>
<comment type="function">
    <text evidence="7">Plays a role in the regulation of phosphate uptake.</text>
</comment>
<evidence type="ECO:0000256" key="5">
    <source>
        <dbReference type="ARBA" id="ARBA00022490"/>
    </source>
</evidence>
<dbReference type="GO" id="GO:0045936">
    <property type="term" value="P:negative regulation of phosphate metabolic process"/>
    <property type="evidence" value="ECO:0007669"/>
    <property type="project" value="InterPro"/>
</dbReference>
<name>A0A401IU92_9LACO</name>
<dbReference type="EMBL" id="BFFP01000026">
    <property type="protein sequence ID" value="GBG95123.1"/>
    <property type="molecule type" value="Genomic_DNA"/>
</dbReference>
<evidence type="ECO:0000256" key="1">
    <source>
        <dbReference type="ARBA" id="ARBA00004496"/>
    </source>
</evidence>
<feature type="domain" description="PhoU" evidence="8">
    <location>
        <begin position="121"/>
        <end position="205"/>
    </location>
</feature>
<dbReference type="SUPFAM" id="SSF109755">
    <property type="entry name" value="PhoU-like"/>
    <property type="match status" value="1"/>
</dbReference>
<evidence type="ECO:0000256" key="7">
    <source>
        <dbReference type="PIRNR" id="PIRNR003107"/>
    </source>
</evidence>
<comment type="similarity">
    <text evidence="2 7">Belongs to the PhoU family.</text>
</comment>
<dbReference type="Gene3D" id="1.20.58.220">
    <property type="entry name" value="Phosphate transport system protein phou homolog 2, domain 2"/>
    <property type="match status" value="1"/>
</dbReference>
<accession>A0A401IU92</accession>